<feature type="region of interest" description="Disordered" evidence="1">
    <location>
        <begin position="30"/>
        <end position="62"/>
    </location>
</feature>
<evidence type="ECO:0000256" key="1">
    <source>
        <dbReference type="SAM" id="MobiDB-lite"/>
    </source>
</evidence>
<gene>
    <name evidence="2" type="ORF">BD626DRAFT_245727</name>
</gene>
<dbReference type="AlphaFoldDB" id="A0A550BVM8"/>
<name>A0A550BVM8_9AGAR</name>
<evidence type="ECO:0000313" key="3">
    <source>
        <dbReference type="Proteomes" id="UP000320762"/>
    </source>
</evidence>
<proteinExistence type="predicted"/>
<dbReference type="Proteomes" id="UP000320762">
    <property type="component" value="Unassembled WGS sequence"/>
</dbReference>
<comment type="caution">
    <text evidence="2">The sequence shown here is derived from an EMBL/GenBank/DDBJ whole genome shotgun (WGS) entry which is preliminary data.</text>
</comment>
<protein>
    <submittedName>
        <fullName evidence="2">Uncharacterized protein</fullName>
    </submittedName>
</protein>
<organism evidence="2 3">
    <name type="scientific">Schizophyllum amplum</name>
    <dbReference type="NCBI Taxonomy" id="97359"/>
    <lineage>
        <taxon>Eukaryota</taxon>
        <taxon>Fungi</taxon>
        <taxon>Dikarya</taxon>
        <taxon>Basidiomycota</taxon>
        <taxon>Agaricomycotina</taxon>
        <taxon>Agaricomycetes</taxon>
        <taxon>Agaricomycetidae</taxon>
        <taxon>Agaricales</taxon>
        <taxon>Schizophyllaceae</taxon>
        <taxon>Schizophyllum</taxon>
    </lineage>
</organism>
<accession>A0A550BVM8</accession>
<evidence type="ECO:0000313" key="2">
    <source>
        <dbReference type="EMBL" id="TRM56604.1"/>
    </source>
</evidence>
<keyword evidence="3" id="KW-1185">Reference proteome</keyword>
<dbReference type="EMBL" id="VDMD01000065">
    <property type="protein sequence ID" value="TRM56604.1"/>
    <property type="molecule type" value="Genomic_DNA"/>
</dbReference>
<feature type="compositionally biased region" description="Low complexity" evidence="1">
    <location>
        <begin position="30"/>
        <end position="53"/>
    </location>
</feature>
<sequence length="208" mass="22146">MATIHLPPRLTIGWQAALTSLVRPAISSYSSHSSLSTLPSRGSLSSSVSSQESFAPPTRRSLVSHQYCQPREPFNNHDLMPHATTASFGRLQPAPQVSEPWPAGIPHDCRGAAHSSRLLRSVHDAVFRIHAFSRCSLSISRAHGAPPHPDVFPPDLQAAPTIATSCVSSIRCSSGRALGRLIPATHTASPCSMCQNTIFTDDGLAGAL</sequence>
<reference evidence="2 3" key="1">
    <citation type="journal article" date="2019" name="New Phytol.">
        <title>Comparative genomics reveals unique wood-decay strategies and fruiting body development in the Schizophyllaceae.</title>
        <authorList>
            <person name="Almasi E."/>
            <person name="Sahu N."/>
            <person name="Krizsan K."/>
            <person name="Balint B."/>
            <person name="Kovacs G.M."/>
            <person name="Kiss B."/>
            <person name="Cseklye J."/>
            <person name="Drula E."/>
            <person name="Henrissat B."/>
            <person name="Nagy I."/>
            <person name="Chovatia M."/>
            <person name="Adam C."/>
            <person name="LaButti K."/>
            <person name="Lipzen A."/>
            <person name="Riley R."/>
            <person name="Grigoriev I.V."/>
            <person name="Nagy L.G."/>
        </authorList>
    </citation>
    <scope>NUCLEOTIDE SEQUENCE [LARGE SCALE GENOMIC DNA]</scope>
    <source>
        <strain evidence="2 3">NL-1724</strain>
    </source>
</reference>